<comment type="caution">
    <text evidence="2">The sequence shown here is derived from an EMBL/GenBank/DDBJ whole genome shotgun (WGS) entry which is preliminary data.</text>
</comment>
<sequence>DIPLLLGKPTMKRMQLKLDMKTDDAEILGETVHLQCTPSGHYFIPLLKPNVNSVQNIHQVLHVIDDKSEEDKLKTAIKLHRQFAHPSANRLKSLLKDASVNDKAFLALIDEVSTNCDLCKRYKRTPSRPVVSMPLARDFNDTVAMDLKVWDKERNVYFLHLIDLATRFSIATIINRKESEVIIDKVMQCWVGTGLGIPSKFLCDNGGEFANEKFKD</sequence>
<feature type="domain" description="Integrase catalytic" evidence="1">
    <location>
        <begin position="125"/>
        <end position="216"/>
    </location>
</feature>
<keyword evidence="3" id="KW-1185">Reference proteome</keyword>
<dbReference type="InterPro" id="IPR001584">
    <property type="entry name" value="Integrase_cat-core"/>
</dbReference>
<dbReference type="PROSITE" id="PS50994">
    <property type="entry name" value="INTEGRASE"/>
    <property type="match status" value="1"/>
</dbReference>
<reference evidence="2 3" key="1">
    <citation type="submission" date="2024-05" db="EMBL/GenBank/DDBJ databases">
        <authorList>
            <person name="Wallberg A."/>
        </authorList>
    </citation>
    <scope>NUCLEOTIDE SEQUENCE [LARGE SCALE GENOMIC DNA]</scope>
</reference>
<dbReference type="EMBL" id="CAXKWB010012856">
    <property type="protein sequence ID" value="CAL4105730.1"/>
    <property type="molecule type" value="Genomic_DNA"/>
</dbReference>
<evidence type="ECO:0000259" key="1">
    <source>
        <dbReference type="PROSITE" id="PS50994"/>
    </source>
</evidence>
<feature type="non-terminal residue" evidence="2">
    <location>
        <position position="216"/>
    </location>
</feature>
<evidence type="ECO:0000313" key="3">
    <source>
        <dbReference type="Proteomes" id="UP001497623"/>
    </source>
</evidence>
<dbReference type="InterPro" id="IPR012337">
    <property type="entry name" value="RNaseH-like_sf"/>
</dbReference>
<organism evidence="2 3">
    <name type="scientific">Meganyctiphanes norvegica</name>
    <name type="common">Northern krill</name>
    <name type="synonym">Thysanopoda norvegica</name>
    <dbReference type="NCBI Taxonomy" id="48144"/>
    <lineage>
        <taxon>Eukaryota</taxon>
        <taxon>Metazoa</taxon>
        <taxon>Ecdysozoa</taxon>
        <taxon>Arthropoda</taxon>
        <taxon>Crustacea</taxon>
        <taxon>Multicrustacea</taxon>
        <taxon>Malacostraca</taxon>
        <taxon>Eumalacostraca</taxon>
        <taxon>Eucarida</taxon>
        <taxon>Euphausiacea</taxon>
        <taxon>Euphausiidae</taxon>
        <taxon>Meganyctiphanes</taxon>
    </lineage>
</organism>
<dbReference type="GO" id="GO:0015074">
    <property type="term" value="P:DNA integration"/>
    <property type="evidence" value="ECO:0007669"/>
    <property type="project" value="InterPro"/>
</dbReference>
<feature type="non-terminal residue" evidence="2">
    <location>
        <position position="1"/>
    </location>
</feature>
<dbReference type="Proteomes" id="UP001497623">
    <property type="component" value="Unassembled WGS sequence"/>
</dbReference>
<gene>
    <name evidence="2" type="ORF">MNOR_LOCUS18160</name>
</gene>
<protein>
    <recommendedName>
        <fullName evidence="1">Integrase catalytic domain-containing protein</fullName>
    </recommendedName>
</protein>
<proteinExistence type="predicted"/>
<dbReference type="AlphaFoldDB" id="A0AAV2R1T5"/>
<dbReference type="InterPro" id="IPR036397">
    <property type="entry name" value="RNaseH_sf"/>
</dbReference>
<dbReference type="Gene3D" id="3.30.420.10">
    <property type="entry name" value="Ribonuclease H-like superfamily/Ribonuclease H"/>
    <property type="match status" value="1"/>
</dbReference>
<dbReference type="GO" id="GO:0003676">
    <property type="term" value="F:nucleic acid binding"/>
    <property type="evidence" value="ECO:0007669"/>
    <property type="project" value="InterPro"/>
</dbReference>
<name>A0AAV2R1T5_MEGNR</name>
<evidence type="ECO:0000313" key="2">
    <source>
        <dbReference type="EMBL" id="CAL4105730.1"/>
    </source>
</evidence>
<dbReference type="SUPFAM" id="SSF53098">
    <property type="entry name" value="Ribonuclease H-like"/>
    <property type="match status" value="1"/>
</dbReference>
<accession>A0AAV2R1T5</accession>